<keyword evidence="3" id="KW-1185">Reference proteome</keyword>
<gene>
    <name evidence="2" type="ORF">HDA39_006994</name>
</gene>
<comment type="caution">
    <text evidence="2">The sequence shown here is derived from an EMBL/GenBank/DDBJ whole genome shotgun (WGS) entry which is preliminary data.</text>
</comment>
<organism evidence="2 3">
    <name type="scientific">Kribbella italica</name>
    <dbReference type="NCBI Taxonomy" id="1540520"/>
    <lineage>
        <taxon>Bacteria</taxon>
        <taxon>Bacillati</taxon>
        <taxon>Actinomycetota</taxon>
        <taxon>Actinomycetes</taxon>
        <taxon>Propionibacteriales</taxon>
        <taxon>Kribbellaceae</taxon>
        <taxon>Kribbella</taxon>
    </lineage>
</organism>
<dbReference type="RefSeq" id="WP_184802480.1">
    <property type="nucleotide sequence ID" value="NZ_JACHMY010000001.1"/>
</dbReference>
<sequence length="182" mass="20224">MRELVVDMFSTLDGFGDGGPQSAAYWGYDGPGLSAWVERKLAEDHVIVMGATSYRMMAEIVQEGDDPSFVRMAELPKLVFSTTLTQPLSWANTTLVDEPLETAVPALKQLDDRPMITLGSPSLVRSLFDAGLVDRLRVMVFPTMHGREGEGPLFTKLPYKQLTLLSNEVIDDRLISLEYKVN</sequence>
<feature type="domain" description="Bacterial bifunctional deaminase-reductase C-terminal" evidence="1">
    <location>
        <begin position="4"/>
        <end position="174"/>
    </location>
</feature>
<accession>A0A7W9JE23</accession>
<evidence type="ECO:0000313" key="2">
    <source>
        <dbReference type="EMBL" id="MBB5840260.1"/>
    </source>
</evidence>
<proteinExistence type="predicted"/>
<dbReference type="Gene3D" id="3.40.430.10">
    <property type="entry name" value="Dihydrofolate Reductase, subunit A"/>
    <property type="match status" value="1"/>
</dbReference>
<dbReference type="Pfam" id="PF01872">
    <property type="entry name" value="RibD_C"/>
    <property type="match status" value="1"/>
</dbReference>
<evidence type="ECO:0000313" key="3">
    <source>
        <dbReference type="Proteomes" id="UP000549971"/>
    </source>
</evidence>
<reference evidence="2 3" key="1">
    <citation type="submission" date="2020-08" db="EMBL/GenBank/DDBJ databases">
        <title>Sequencing the genomes of 1000 actinobacteria strains.</title>
        <authorList>
            <person name="Klenk H.-P."/>
        </authorList>
    </citation>
    <scope>NUCLEOTIDE SEQUENCE [LARGE SCALE GENOMIC DNA]</scope>
    <source>
        <strain evidence="2 3">DSM 28967</strain>
    </source>
</reference>
<dbReference type="GO" id="GO:0008703">
    <property type="term" value="F:5-amino-6-(5-phosphoribosylamino)uracil reductase activity"/>
    <property type="evidence" value="ECO:0007669"/>
    <property type="project" value="InterPro"/>
</dbReference>
<dbReference type="InterPro" id="IPR002734">
    <property type="entry name" value="RibDG_C"/>
</dbReference>
<evidence type="ECO:0000259" key="1">
    <source>
        <dbReference type="Pfam" id="PF01872"/>
    </source>
</evidence>
<dbReference type="AlphaFoldDB" id="A0A7W9JE23"/>
<dbReference type="Proteomes" id="UP000549971">
    <property type="component" value="Unassembled WGS sequence"/>
</dbReference>
<dbReference type="EMBL" id="JACHMY010000001">
    <property type="protein sequence ID" value="MBB5840260.1"/>
    <property type="molecule type" value="Genomic_DNA"/>
</dbReference>
<protein>
    <submittedName>
        <fullName evidence="2">Dihydrofolate reductase</fullName>
    </submittedName>
</protein>
<dbReference type="InterPro" id="IPR024072">
    <property type="entry name" value="DHFR-like_dom_sf"/>
</dbReference>
<name>A0A7W9JE23_9ACTN</name>
<dbReference type="SUPFAM" id="SSF53597">
    <property type="entry name" value="Dihydrofolate reductase-like"/>
    <property type="match status" value="1"/>
</dbReference>
<dbReference type="GO" id="GO:0009231">
    <property type="term" value="P:riboflavin biosynthetic process"/>
    <property type="evidence" value="ECO:0007669"/>
    <property type="project" value="InterPro"/>
</dbReference>